<dbReference type="SMART" id="SM00448">
    <property type="entry name" value="REC"/>
    <property type="match status" value="1"/>
</dbReference>
<dbReference type="Gene3D" id="3.40.50.300">
    <property type="entry name" value="P-loop containing nucleotide triphosphate hydrolases"/>
    <property type="match status" value="1"/>
</dbReference>
<feature type="domain" description="Sigma-54 factor interaction" evidence="7">
    <location>
        <begin position="141"/>
        <end position="371"/>
    </location>
</feature>
<name>A0A3B0ZM23_9ZZZZ</name>
<reference evidence="9" key="1">
    <citation type="submission" date="2018-06" db="EMBL/GenBank/DDBJ databases">
        <authorList>
            <person name="Zhirakovskaya E."/>
        </authorList>
    </citation>
    <scope>NUCLEOTIDE SEQUENCE</scope>
</reference>
<proteinExistence type="predicted"/>
<sequence>MSRYRILLVDDDPSLLKLLSLRLRANGFQIETASSGRQALGQLATLQPHLIITDLRMEGMDGLALFEAVHKNSPSLPVIMLTAHGTIPDAVNATRKGVFSYLTKPFDSRELLQTIETALSQGYTSEEQGLENNDHHWRRKIVSQSVVMEELLAQAQRIAQSDVSVLIQSDSGTGKELLARAIHNASSRHDTPFVPINCAAIPEALLESELFGHRKGAFTGADRNRTGLFETANGGTLFLDEIGDMPMEFQAKLLRVLENGEVRPVGAADSFPVDVRVVSATHADLETAIEAGRFREDLFYRLNVVMLEIPPLCDRCEDIPLLANHFLRLVRERTEQCVVNSFSPEAMEVLMAAPWPGNIRQLLNVVEQVAVLSVSPVVSASLINNALRGKTGEIIPLAQAQADFERNY</sequence>
<gene>
    <name evidence="9" type="ORF">MNBD_GAMMA18-1790</name>
</gene>
<dbReference type="PANTHER" id="PTHR32071:SF116">
    <property type="entry name" value="TRANSCRIPTIONAL REGULATORY PROTEIN GLRR"/>
    <property type="match status" value="1"/>
</dbReference>
<dbReference type="InterPro" id="IPR002078">
    <property type="entry name" value="Sigma_54_int"/>
</dbReference>
<dbReference type="FunFam" id="3.40.50.300:FF:000006">
    <property type="entry name" value="DNA-binding transcriptional regulator NtrC"/>
    <property type="match status" value="1"/>
</dbReference>
<keyword evidence="2" id="KW-0547">Nucleotide-binding</keyword>
<evidence type="ECO:0000256" key="6">
    <source>
        <dbReference type="ARBA" id="ARBA00023163"/>
    </source>
</evidence>
<keyword evidence="1" id="KW-0597">Phosphoprotein</keyword>
<dbReference type="PANTHER" id="PTHR32071">
    <property type="entry name" value="TRANSCRIPTIONAL REGULATORY PROTEIN"/>
    <property type="match status" value="1"/>
</dbReference>
<dbReference type="Pfam" id="PF00158">
    <property type="entry name" value="Sigma54_activat"/>
    <property type="match status" value="1"/>
</dbReference>
<keyword evidence="4" id="KW-0805">Transcription regulation</keyword>
<dbReference type="InterPro" id="IPR025944">
    <property type="entry name" value="Sigma_54_int_dom_CS"/>
</dbReference>
<dbReference type="PROSITE" id="PS50045">
    <property type="entry name" value="SIGMA54_INTERACT_4"/>
    <property type="match status" value="1"/>
</dbReference>
<dbReference type="PROSITE" id="PS00676">
    <property type="entry name" value="SIGMA54_INTERACT_2"/>
    <property type="match status" value="1"/>
</dbReference>
<dbReference type="InterPro" id="IPR001789">
    <property type="entry name" value="Sig_transdc_resp-reg_receiver"/>
</dbReference>
<dbReference type="InterPro" id="IPR058031">
    <property type="entry name" value="AAA_lid_NorR"/>
</dbReference>
<dbReference type="GO" id="GO:0006355">
    <property type="term" value="P:regulation of DNA-templated transcription"/>
    <property type="evidence" value="ECO:0007669"/>
    <property type="project" value="InterPro"/>
</dbReference>
<protein>
    <submittedName>
        <fullName evidence="9">Transcriptional response regulatory protein GlrR</fullName>
    </submittedName>
</protein>
<dbReference type="Gene3D" id="3.40.50.2300">
    <property type="match status" value="1"/>
</dbReference>
<evidence type="ECO:0000256" key="4">
    <source>
        <dbReference type="ARBA" id="ARBA00023015"/>
    </source>
</evidence>
<feature type="domain" description="Response regulatory" evidence="8">
    <location>
        <begin position="5"/>
        <end position="119"/>
    </location>
</feature>
<dbReference type="SUPFAM" id="SSF52540">
    <property type="entry name" value="P-loop containing nucleoside triphosphate hydrolases"/>
    <property type="match status" value="1"/>
</dbReference>
<keyword evidence="6" id="KW-0804">Transcription</keyword>
<evidence type="ECO:0000256" key="2">
    <source>
        <dbReference type="ARBA" id="ARBA00022741"/>
    </source>
</evidence>
<dbReference type="GO" id="GO:0003677">
    <property type="term" value="F:DNA binding"/>
    <property type="evidence" value="ECO:0007669"/>
    <property type="project" value="UniProtKB-KW"/>
</dbReference>
<keyword evidence="5" id="KW-0238">DNA-binding</keyword>
<evidence type="ECO:0000259" key="8">
    <source>
        <dbReference type="PROSITE" id="PS50110"/>
    </source>
</evidence>
<dbReference type="SUPFAM" id="SSF52172">
    <property type="entry name" value="CheY-like"/>
    <property type="match status" value="1"/>
</dbReference>
<dbReference type="InterPro" id="IPR003593">
    <property type="entry name" value="AAA+_ATPase"/>
</dbReference>
<dbReference type="GO" id="GO:0005524">
    <property type="term" value="F:ATP binding"/>
    <property type="evidence" value="ECO:0007669"/>
    <property type="project" value="UniProtKB-KW"/>
</dbReference>
<dbReference type="InterPro" id="IPR011006">
    <property type="entry name" value="CheY-like_superfamily"/>
</dbReference>
<dbReference type="InterPro" id="IPR027417">
    <property type="entry name" value="P-loop_NTPase"/>
</dbReference>
<organism evidence="9">
    <name type="scientific">hydrothermal vent metagenome</name>
    <dbReference type="NCBI Taxonomy" id="652676"/>
    <lineage>
        <taxon>unclassified sequences</taxon>
        <taxon>metagenomes</taxon>
        <taxon>ecological metagenomes</taxon>
    </lineage>
</organism>
<dbReference type="SMART" id="SM00382">
    <property type="entry name" value="AAA"/>
    <property type="match status" value="1"/>
</dbReference>
<accession>A0A3B0ZM23</accession>
<dbReference type="EMBL" id="UOFP01000218">
    <property type="protein sequence ID" value="VAW88377.1"/>
    <property type="molecule type" value="Genomic_DNA"/>
</dbReference>
<dbReference type="PROSITE" id="PS50110">
    <property type="entry name" value="RESPONSE_REGULATORY"/>
    <property type="match status" value="1"/>
</dbReference>
<dbReference type="Pfam" id="PF00072">
    <property type="entry name" value="Response_reg"/>
    <property type="match status" value="1"/>
</dbReference>
<dbReference type="Pfam" id="PF25601">
    <property type="entry name" value="AAA_lid_14"/>
    <property type="match status" value="1"/>
</dbReference>
<evidence type="ECO:0000256" key="3">
    <source>
        <dbReference type="ARBA" id="ARBA00022840"/>
    </source>
</evidence>
<evidence type="ECO:0000256" key="5">
    <source>
        <dbReference type="ARBA" id="ARBA00023125"/>
    </source>
</evidence>
<dbReference type="GO" id="GO:0000160">
    <property type="term" value="P:phosphorelay signal transduction system"/>
    <property type="evidence" value="ECO:0007669"/>
    <property type="project" value="InterPro"/>
</dbReference>
<dbReference type="PROSITE" id="PS00688">
    <property type="entry name" value="SIGMA54_INTERACT_3"/>
    <property type="match status" value="1"/>
</dbReference>
<keyword evidence="3" id="KW-0067">ATP-binding</keyword>
<dbReference type="CDD" id="cd00009">
    <property type="entry name" value="AAA"/>
    <property type="match status" value="1"/>
</dbReference>
<dbReference type="Gene3D" id="1.10.8.60">
    <property type="match status" value="1"/>
</dbReference>
<feature type="non-terminal residue" evidence="9">
    <location>
        <position position="408"/>
    </location>
</feature>
<dbReference type="InterPro" id="IPR025943">
    <property type="entry name" value="Sigma_54_int_dom_ATP-bd_2"/>
</dbReference>
<dbReference type="AlphaFoldDB" id="A0A3B0ZM23"/>
<evidence type="ECO:0000259" key="7">
    <source>
        <dbReference type="PROSITE" id="PS50045"/>
    </source>
</evidence>
<evidence type="ECO:0000256" key="1">
    <source>
        <dbReference type="ARBA" id="ARBA00022553"/>
    </source>
</evidence>
<evidence type="ECO:0000313" key="9">
    <source>
        <dbReference type="EMBL" id="VAW88377.1"/>
    </source>
</evidence>
<dbReference type="FunFam" id="3.40.50.2300:FF:000018">
    <property type="entry name" value="DNA-binding transcriptional regulator NtrC"/>
    <property type="match status" value="1"/>
</dbReference>